<dbReference type="InterPro" id="IPR025157">
    <property type="entry name" value="Hemagglutinin_rpt"/>
</dbReference>
<dbReference type="InterPro" id="IPR011050">
    <property type="entry name" value="Pectin_lyase_fold/virulence"/>
</dbReference>
<dbReference type="EMBL" id="LN899824">
    <property type="protein sequence ID" value="CUV28161.1"/>
    <property type="molecule type" value="Genomic_DNA"/>
</dbReference>
<accession>A0A0S4V2C6</accession>
<dbReference type="InterPro" id="IPR008638">
    <property type="entry name" value="FhaB/CdiA-like_TPS"/>
</dbReference>
<feature type="compositionally biased region" description="Polar residues" evidence="1">
    <location>
        <begin position="2334"/>
        <end position="2343"/>
    </location>
</feature>
<feature type="compositionally biased region" description="Polar residues" evidence="1">
    <location>
        <begin position="2467"/>
        <end position="2480"/>
    </location>
</feature>
<name>A0A0S4V2C6_RALSL</name>
<feature type="region of interest" description="Disordered" evidence="1">
    <location>
        <begin position="2334"/>
        <end position="2372"/>
    </location>
</feature>
<feature type="region of interest" description="Disordered" evidence="1">
    <location>
        <begin position="2174"/>
        <end position="2197"/>
    </location>
</feature>
<dbReference type="InterPro" id="IPR024973">
    <property type="entry name" value="ESPR"/>
</dbReference>
<evidence type="ECO:0000313" key="3">
    <source>
        <dbReference type="EMBL" id="CUV28161.1"/>
    </source>
</evidence>
<feature type="compositionally biased region" description="Polar residues" evidence="1">
    <location>
        <begin position="2033"/>
        <end position="2059"/>
    </location>
</feature>
<feature type="region of interest" description="Disordered" evidence="1">
    <location>
        <begin position="2235"/>
        <end position="2261"/>
    </location>
</feature>
<dbReference type="Pfam" id="PF13332">
    <property type="entry name" value="Fil_haemagg_2"/>
    <property type="match status" value="2"/>
</dbReference>
<dbReference type="Gene3D" id="2.160.20.10">
    <property type="entry name" value="Single-stranded right-handed beta-helix, Pectin lyase-like"/>
    <property type="match status" value="1"/>
</dbReference>
<feature type="region of interest" description="Disordered" evidence="1">
    <location>
        <begin position="2447"/>
        <end position="2480"/>
    </location>
</feature>
<feature type="region of interest" description="Disordered" evidence="1">
    <location>
        <begin position="2031"/>
        <end position="2059"/>
    </location>
</feature>
<dbReference type="Pfam" id="PF13018">
    <property type="entry name" value="ESPR"/>
    <property type="match status" value="1"/>
</dbReference>
<evidence type="ECO:0000256" key="1">
    <source>
        <dbReference type="SAM" id="MobiDB-lite"/>
    </source>
</evidence>
<dbReference type="InterPro" id="IPR010069">
    <property type="entry name" value="CdiA_FHA1_rpt"/>
</dbReference>
<evidence type="ECO:0000259" key="2">
    <source>
        <dbReference type="SMART" id="SM00912"/>
    </source>
</evidence>
<organism evidence="3">
    <name type="scientific">Ralstonia solanacearum</name>
    <name type="common">Pseudomonas solanacearum</name>
    <dbReference type="NCBI Taxonomy" id="305"/>
    <lineage>
        <taxon>Bacteria</taxon>
        <taxon>Pseudomonadati</taxon>
        <taxon>Pseudomonadota</taxon>
        <taxon>Betaproteobacteria</taxon>
        <taxon>Burkholderiales</taxon>
        <taxon>Burkholderiaceae</taxon>
        <taxon>Ralstonia</taxon>
        <taxon>Ralstonia solanacearum species complex</taxon>
    </lineage>
</organism>
<dbReference type="NCBIfam" id="TIGR01901">
    <property type="entry name" value="adhes_NPXG"/>
    <property type="match status" value="1"/>
</dbReference>
<dbReference type="SMART" id="SM00912">
    <property type="entry name" value="Haemagg_act"/>
    <property type="match status" value="1"/>
</dbReference>
<dbReference type="SUPFAM" id="SSF51126">
    <property type="entry name" value="Pectin lyase-like"/>
    <property type="match status" value="1"/>
</dbReference>
<reference evidence="3" key="1">
    <citation type="submission" date="2015-10" db="EMBL/GenBank/DDBJ databases">
        <authorList>
            <person name="Gilbert D.G."/>
        </authorList>
    </citation>
    <scope>NUCLEOTIDE SEQUENCE</scope>
    <source>
        <strain evidence="3">Phyl III-seqv23</strain>
    </source>
</reference>
<dbReference type="InterPro" id="IPR012334">
    <property type="entry name" value="Pectin_lyas_fold"/>
</dbReference>
<dbReference type="InterPro" id="IPR008619">
    <property type="entry name" value="Filamentous_hemagglutn_rpt"/>
</dbReference>
<dbReference type="GO" id="GO:0003824">
    <property type="term" value="F:catalytic activity"/>
    <property type="evidence" value="ECO:0007669"/>
    <property type="project" value="UniProtKB-ARBA"/>
</dbReference>
<protein>
    <submittedName>
        <fullName evidence="3">Putative hemagglutinin-related protein</fullName>
    </submittedName>
</protein>
<gene>
    <name evidence="3" type="ORF">RUN1985_v1_170081</name>
</gene>
<proteinExistence type="predicted"/>
<feature type="compositionally biased region" description="Low complexity" evidence="1">
    <location>
        <begin position="2358"/>
        <end position="2372"/>
    </location>
</feature>
<feature type="domain" description="Filamentous haemagglutinin FhaB/tRNA nuclease CdiA-like TPS" evidence="2">
    <location>
        <begin position="79"/>
        <end position="199"/>
    </location>
</feature>
<feature type="compositionally biased region" description="Polar residues" evidence="1">
    <location>
        <begin position="2175"/>
        <end position="2195"/>
    </location>
</feature>
<feature type="compositionally biased region" description="Low complexity" evidence="1">
    <location>
        <begin position="2235"/>
        <end position="2254"/>
    </location>
</feature>
<dbReference type="Pfam" id="PF05594">
    <property type="entry name" value="Fil_haemagg"/>
    <property type="match status" value="6"/>
</dbReference>
<feature type="compositionally biased region" description="Gly residues" evidence="1">
    <location>
        <begin position="2345"/>
        <end position="2357"/>
    </location>
</feature>
<sequence>MNAKCYRTVFNAARGMLVAVEESARSTGKGRNSGNRASRRASALTLTAAAALASQGLHSQSLTPDRSVPGPHPVVGVAANGTPVVNINAPSAGGVSSNSFTNYNVGQAGVVLNNSGQNSQTQIAGWVQGNPFLGNNAARVILNQVTSGNPSVLAGPTEIAGNQASLIVANPAGITCAGCSFIQAPRVTLTTGTPNFDALGNISSISVQQGQITVNGAGLDARGAQLDLLSRAMAINGQVWAERINAVAGANSVDYGSVTPTAIAGVGPAPQVAIDVGQLGSMYGGGATRLIGTEAGLGVNIGGNLAALTGSLNLAANGDVTITPTGRVQSAADASLSAPNVNNQGVITGAGNVAVSGNTTNSGTLVAGANATVTGPQIANTGTIGAGVDGNGNLTQPGSVALNASGAVRNSGSVLASQNIGVTAANIDASNGSMSAQGALTLSSSGDVSTRNATLSANGVTVQAAGALDNTAGKVSSTGVLQVGAQRVVNQGGLLASNGDTAITAGSLDNTSGELGSNAGNLTVTSTGDIANANGKLIAAQDANISGTSLGNQAGTVSARNLTLNTGTGMMDNTSGTVSATGTANVTAGHLVNQLGTLAGAGNVTANVASLDNTAGVLGSSGGALNVTSAGSVTNAGGKLLAAQDASIAAASLGNQGGTVAGQNVTLNTGTGALDNTSGKVSAANTLQLDAGAVTNQGGTLAAVGDVHAKVASLDNTAGGIVGSTQGNLTLTSTGSVANAGGKLLATQDIQLQAGSLGNQAGTVSGRNVTVDTGTGALDNTGGAIVSTAALNTTAGSLTNTNGVMQAGTTLATQSQSLTNTNGNVIGNAVSVNAASLTNQHGTISSTTTLAVQGQTLSNDQGKMVSDGALTVNGGSLTNAGGQIASNSDVTVTGTTVDNSAGLMHAGGTLTVSGDKLLNKNTNTATTGMEGASVALTATTSFDNTTGVIRSDQSTQITAPSINNTQGSIQSAGTVGAKATAGLTNTQGNVNGTKSVGVTAAQMSGDGTVQSQGSVALNLQSDYANTGTLAAGQDVSVTTTGNVTNSGTMSAGRNLAVSANNITNTQNGELVGVVSNTLTAQGTIANDGLIDGGATVVKANNVVNTGRLYGDSVAIGANTLTNTVNANGVAGVIASRGDMDLGVQTLNNQEHALIYAAGNMRIGGALDASNHATGSAQNVINGSATINADGNLTIAANQITNQNNHFSTTDQTSPGTHVVSYRLNGSTQEIDPSTVRLFHRNNGGTSTADNWQWLGDDDYKVLLLPSSQYPFERYGPPFTYSNGTGGGGVGTAYIPEMPCSADSCTVTSYPEQFLYKTTDAIWGVFGIAAPAEIGTEPDLSTYPFNQYQQYQADHAAWQQRHDAAVTQYQALNNAINAFNSNLRGRMVDSFTIYDGTQQITRTVVTQSDPGMITSGGNMTLNAGVVNNVASQIVAGGDLTGSNVIGTRPNNVGMTGTQTVTTTGTASYTYIESGGAFSGDTRAYSTSPWQGQTIQTNFQLDVSATNGTGPNSQPTVRSVAVSTKAGQGNGGSAATADRLTIGDTNLNLTPTTVTLPGSVVIRTVMPNLTLPSNALYRIISDPGSSVLVETDPRFTNFRQWTSSDAMLAQFRNDPGATLKRIGDGFYEQQLIQQQIIRATGQRFIGDYTSNEDEYKALLANGVSAGKAFGLNVGTALTEAQMAQLTSDIVWMVKQTVTLADGSKQEVLVPQVYLRAKDTDITGGGTLMAGNNVSFNAKGDATNSGTIASRKVTVVTADNIVNTGTLAGSTLLAQATQDINNLGGHIQGDQVLLAAGRDVNLTSTAVQTKNITTTGTNINQVASVDAGSLSIQAGRDANLTAAAVNTSGNATITANRDVNLNAVRQSNEEHVVWGDKNRSDRSSYADAGTQIQTGGNLAIGAGRDVSATAAYANANGGIQVAAGRDVNLNAGQSHQDVRDEHFQTEKGFLSTKTTHTIDSAGQTNAVGTTLSGDTVTVAAGRDLTAKAATIAGTGDVNLAAGNNLTITTADTATNESHFKDVKKSGLGSAGAGISYGTNQVTDTSNDTVRGSQGSLIGSTDGSVHMQAGKDLHITGSDVVAGQNVTGIAQNVTIDASTTDRHHDNTHETKSSGFTLAVKSPIIDAIQNVQQQAEAAGNSQDKRAAALHGIAAASAVADVGAAAGAMAAKPEAKIELSWGSQSSKTTQTEDSTQHNGSNIKAGGTAAFVATGDGTPGSGNVNIVGSDVNAKNVLLQANNQVNLRNSTDTDSTRSTNESKSASVGVSYGTGGFGVSASMSKAHGDANSDAQTQNNAHINASDTVTIVSGGDTNIVGANVNANKVLADIGGNLNIASVQDTSHSTSHQESTGGGFSISQGGGSASFSHSSGSASGSYAGVNEQSGIQAGSGGFDINVKGNTDLKGAVIASTATPDKNQLTTGTLTFSDIQNHSDYNASSSGFSLSGSLGNGGNNYKKSEDSKSRNVAGGAPMLSQNDSGSESATTRSAISQGTITIIDKANQKQDVAGLSRDTTGTNGTVSKTPDLQNILNNQADMMSAAQAAGQAVAQRIGDYADGKKASAEDAAKKATKDGNTELAAQYQAEADSWKEGGANRAGMQAAGAAVVAGLGGGSAIGAAAGAGLSSLAAGKLNDLSSTIAGSSPTGNKNVDEALGNIVSNALATAVSGAVGGNAGAFSGYNVDRFNRQLHPDERKWAKDNAKAFADYYKKETGQTISAEDAYQRLLSAGYADVDKYASDMGTSDQKAKQFITSTAPSNLFQKDSQWNDKLAGGNVDGSQTPEQQARFGAKNPSVTAQQLFADAVKTAGQSCTDVYACGAKVDKITTTLQALEQQKALYQDDPTQRAQIEAQERALVSGLTSTEVEKAKLAHADQSTLFEMLAIVSAPTLVKDVAGLASKVVGKAPGSIPIAADGAADATVSNNFYRDGIAYDVRRIAYEADAKRITEGVDQMRAAGVSEENIARWAVDQRNSLKTTYRSMSPPDFVQAVEARNVEKYGNSLGPSADQLKQKGLTWTEIANSAARPGGQDLGFGK</sequence>
<dbReference type="NCBIfam" id="TIGR01731">
    <property type="entry name" value="fil_hemag_20aa"/>
    <property type="match status" value="27"/>
</dbReference>
<dbReference type="Pfam" id="PF05860">
    <property type="entry name" value="TPS"/>
    <property type="match status" value="1"/>
</dbReference>